<evidence type="ECO:0000313" key="8">
    <source>
        <dbReference type="EMBL" id="OGI41211.1"/>
    </source>
</evidence>
<evidence type="ECO:0000256" key="6">
    <source>
        <dbReference type="HAMAP-Rule" id="MF_01899"/>
    </source>
</evidence>
<dbReference type="InterPro" id="IPR002121">
    <property type="entry name" value="HRDC_dom"/>
</dbReference>
<gene>
    <name evidence="6" type="primary">rnd</name>
    <name evidence="8" type="ORF">A2140_05770</name>
</gene>
<evidence type="ECO:0000256" key="4">
    <source>
        <dbReference type="ARBA" id="ARBA00022801"/>
    </source>
</evidence>
<dbReference type="EC" id="3.1.13.5" evidence="6"/>
<dbReference type="InterPro" id="IPR051086">
    <property type="entry name" value="RNase_D-like"/>
</dbReference>
<dbReference type="SUPFAM" id="SSF53098">
    <property type="entry name" value="Ribonuclease H-like"/>
    <property type="match status" value="1"/>
</dbReference>
<dbReference type="PROSITE" id="PS50967">
    <property type="entry name" value="HRDC"/>
    <property type="match status" value="1"/>
</dbReference>
<dbReference type="GO" id="GO:0042780">
    <property type="term" value="P:tRNA 3'-end processing"/>
    <property type="evidence" value="ECO:0007669"/>
    <property type="project" value="UniProtKB-UniRule"/>
</dbReference>
<dbReference type="GO" id="GO:0008408">
    <property type="term" value="F:3'-5' exonuclease activity"/>
    <property type="evidence" value="ECO:0007669"/>
    <property type="project" value="InterPro"/>
</dbReference>
<dbReference type="STRING" id="1817756.A2140_05770"/>
<dbReference type="InterPro" id="IPR010997">
    <property type="entry name" value="HRDC-like_sf"/>
</dbReference>
<dbReference type="NCBIfam" id="TIGR01388">
    <property type="entry name" value="rnd"/>
    <property type="match status" value="1"/>
</dbReference>
<name>A0A1F6T7V1_9PROT</name>
<dbReference type="EMBL" id="MFSQ01000030">
    <property type="protein sequence ID" value="OGI41211.1"/>
    <property type="molecule type" value="Genomic_DNA"/>
</dbReference>
<dbReference type="AlphaFoldDB" id="A0A1F6T7V1"/>
<dbReference type="InterPro" id="IPR012337">
    <property type="entry name" value="RNaseH-like_sf"/>
</dbReference>
<dbReference type="SMART" id="SM00474">
    <property type="entry name" value="35EXOc"/>
    <property type="match status" value="1"/>
</dbReference>
<dbReference type="InterPro" id="IPR044876">
    <property type="entry name" value="HRDC_dom_sf"/>
</dbReference>
<evidence type="ECO:0000256" key="1">
    <source>
        <dbReference type="ARBA" id="ARBA00022490"/>
    </source>
</evidence>
<dbReference type="GO" id="GO:0005737">
    <property type="term" value="C:cytoplasm"/>
    <property type="evidence" value="ECO:0007669"/>
    <property type="project" value="UniProtKB-SubCell"/>
</dbReference>
<dbReference type="InterPro" id="IPR002562">
    <property type="entry name" value="3'-5'_exonuclease_dom"/>
</dbReference>
<dbReference type="Gene3D" id="1.10.150.80">
    <property type="entry name" value="HRDC domain"/>
    <property type="match status" value="1"/>
</dbReference>
<keyword evidence="4 6" id="KW-0378">Hydrolase</keyword>
<dbReference type="Pfam" id="PF01612">
    <property type="entry name" value="DNA_pol_A_exo1"/>
    <property type="match status" value="1"/>
</dbReference>
<dbReference type="InterPro" id="IPR036397">
    <property type="entry name" value="RNaseH_sf"/>
</dbReference>
<dbReference type="PANTHER" id="PTHR47649">
    <property type="entry name" value="RIBONUCLEASE D"/>
    <property type="match status" value="1"/>
</dbReference>
<dbReference type="SUPFAM" id="SSF47819">
    <property type="entry name" value="HRDC-like"/>
    <property type="match status" value="2"/>
</dbReference>
<dbReference type="GO" id="GO:0000166">
    <property type="term" value="F:nucleotide binding"/>
    <property type="evidence" value="ECO:0007669"/>
    <property type="project" value="InterPro"/>
</dbReference>
<keyword evidence="1 6" id="KW-0963">Cytoplasm</keyword>
<keyword evidence="2 6" id="KW-0819">tRNA processing</keyword>
<dbReference type="PANTHER" id="PTHR47649:SF1">
    <property type="entry name" value="RIBONUCLEASE D"/>
    <property type="match status" value="1"/>
</dbReference>
<comment type="catalytic activity">
    <reaction evidence="6">
        <text>Exonucleolytic cleavage that removes extra residues from the 3'-terminus of tRNA to produce 5'-mononucleotides.</text>
        <dbReference type="EC" id="3.1.13.5"/>
    </reaction>
</comment>
<protein>
    <recommendedName>
        <fullName evidence="6">Ribonuclease D</fullName>
        <shortName evidence="6">RNase D</shortName>
        <ecNumber evidence="6">3.1.13.5</ecNumber>
    </recommendedName>
</protein>
<evidence type="ECO:0000313" key="9">
    <source>
        <dbReference type="Proteomes" id="UP000178379"/>
    </source>
</evidence>
<sequence length="365" mass="40571">MTELITTAAALADLSRRLKGVPWLALDTEFMRVDTYRARLCLVQLATDDLVVCVDVLAIDDLAPLFECLHDPATLKVLHAARQDLEVLYDQDGRVPAPLFDTQTAAALAGYPDQVGYGTLVEAECGERLAKAHTRADWSQRPLPEEMIRYAADDVIFLREVYRRLRDKLEKLGRLDWLREECAQQTDPARFRIDPELAYQRLGGSRLPLPAQTRLQALAAWRERTAIQHNRPRGWIVKDTALVEIARRNPVSIDELSTIADLPPAVVRRRGEELLAILHEANAQPPQRWYLDLPPLTSAEQAQLSRLSELVKVSAGRLGLPATLLATRTDLTALVRGARDGRVLQGWRASVIGEGLLGALAAPAA</sequence>
<comment type="similarity">
    <text evidence="6">Belongs to the RNase D family.</text>
</comment>
<keyword evidence="5 6" id="KW-0269">Exonuclease</keyword>
<dbReference type="GO" id="GO:0033890">
    <property type="term" value="F:ribonuclease D activity"/>
    <property type="evidence" value="ECO:0007669"/>
    <property type="project" value="UniProtKB-UniRule"/>
</dbReference>
<comment type="caution">
    <text evidence="8">The sequence shown here is derived from an EMBL/GenBank/DDBJ whole genome shotgun (WGS) entry which is preliminary data.</text>
</comment>
<dbReference type="SMART" id="SM00341">
    <property type="entry name" value="HRDC"/>
    <property type="match status" value="1"/>
</dbReference>
<dbReference type="InterPro" id="IPR006292">
    <property type="entry name" value="RNase_D"/>
</dbReference>
<evidence type="ECO:0000259" key="7">
    <source>
        <dbReference type="PROSITE" id="PS50967"/>
    </source>
</evidence>
<feature type="domain" description="HRDC" evidence="7">
    <location>
        <begin position="208"/>
        <end position="288"/>
    </location>
</feature>
<evidence type="ECO:0000256" key="5">
    <source>
        <dbReference type="ARBA" id="ARBA00022839"/>
    </source>
</evidence>
<evidence type="ECO:0000256" key="3">
    <source>
        <dbReference type="ARBA" id="ARBA00022722"/>
    </source>
</evidence>
<dbReference type="HAMAP" id="MF_01899">
    <property type="entry name" value="RNase_D"/>
    <property type="match status" value="1"/>
</dbReference>
<comment type="cofactor">
    <cofactor evidence="6">
        <name>a divalent metal cation</name>
        <dbReference type="ChEBI" id="CHEBI:60240"/>
    </cofactor>
</comment>
<comment type="function">
    <text evidence="6">Exonuclease involved in the 3' processing of various precursor tRNAs. Initiates hydrolysis at the 3'-terminus of an RNA molecule and releases 5'-mononucleotides.</text>
</comment>
<dbReference type="CDD" id="cd06142">
    <property type="entry name" value="RNaseD_exo"/>
    <property type="match status" value="1"/>
</dbReference>
<accession>A0A1F6T7V1</accession>
<reference evidence="8 9" key="1">
    <citation type="journal article" date="2016" name="Nat. Commun.">
        <title>Thousands of microbial genomes shed light on interconnected biogeochemical processes in an aquifer system.</title>
        <authorList>
            <person name="Anantharaman K."/>
            <person name="Brown C.T."/>
            <person name="Hug L.A."/>
            <person name="Sharon I."/>
            <person name="Castelle C.J."/>
            <person name="Probst A.J."/>
            <person name="Thomas B.C."/>
            <person name="Singh A."/>
            <person name="Wilkins M.J."/>
            <person name="Karaoz U."/>
            <person name="Brodie E.L."/>
            <person name="Williams K.H."/>
            <person name="Hubbard S.S."/>
            <person name="Banfield J.F."/>
        </authorList>
    </citation>
    <scope>NUCLEOTIDE SEQUENCE [LARGE SCALE GENOMIC DNA]</scope>
</reference>
<organism evidence="8 9">
    <name type="scientific">Candidatus Muproteobacteria bacterium RBG_16_62_13</name>
    <dbReference type="NCBI Taxonomy" id="1817756"/>
    <lineage>
        <taxon>Bacteria</taxon>
        <taxon>Pseudomonadati</taxon>
        <taxon>Pseudomonadota</taxon>
        <taxon>Candidatus Muproteobacteria</taxon>
    </lineage>
</organism>
<keyword evidence="3 6" id="KW-0540">Nuclease</keyword>
<evidence type="ECO:0000256" key="2">
    <source>
        <dbReference type="ARBA" id="ARBA00022694"/>
    </source>
</evidence>
<dbReference type="Pfam" id="PF00570">
    <property type="entry name" value="HRDC"/>
    <property type="match status" value="1"/>
</dbReference>
<dbReference type="Gene3D" id="3.30.420.10">
    <property type="entry name" value="Ribonuclease H-like superfamily/Ribonuclease H"/>
    <property type="match status" value="1"/>
</dbReference>
<dbReference type="Proteomes" id="UP000178379">
    <property type="component" value="Unassembled WGS sequence"/>
</dbReference>
<dbReference type="GO" id="GO:0003676">
    <property type="term" value="F:nucleic acid binding"/>
    <property type="evidence" value="ECO:0007669"/>
    <property type="project" value="InterPro"/>
</dbReference>
<proteinExistence type="inferred from homology"/>
<comment type="subcellular location">
    <subcellularLocation>
        <location evidence="6">Cytoplasm</location>
    </subcellularLocation>
</comment>